<dbReference type="RefSeq" id="WP_168105218.1">
    <property type="nucleotide sequence ID" value="NZ_CP051215.1"/>
</dbReference>
<name>A0A846U5L6_9MOLU</name>
<sequence length="181" mass="20694">MPKLLISLAGLALLTTASTSLTQETINTQIKQNFSMPQEWNMKPATVSETKGPNESLKFIVSVIDLTSLKIKDEHQFLHDYKSVIIPELKVSYNGFVALDTDSWNVKDMRRQNNEIWTELFKQVSDATTMTLERGYYLYYDVFDRHLMLRLSYRASMIIEEPTGNKGGEISFSRGSVINIT</sequence>
<comment type="caution">
    <text evidence="2">The sequence shown here is derived from an EMBL/GenBank/DDBJ whole genome shotgun (WGS) entry which is preliminary data.</text>
</comment>
<reference evidence="2 3" key="1">
    <citation type="submission" date="2020-04" db="EMBL/GenBank/DDBJ databases">
        <title>Complete genome sequence of Spiroplasma platyhelix ATCC 51748, an insect isolate.</title>
        <authorList>
            <person name="Green E.A."/>
            <person name="Klassen J.L."/>
        </authorList>
    </citation>
    <scope>NUCLEOTIDE SEQUENCE [LARGE SCALE GENOMIC DNA]</scope>
    <source>
        <strain evidence="2 3">PALS-1</strain>
    </source>
</reference>
<accession>A0A846U5L6</accession>
<organism evidence="2 3">
    <name type="scientific">Spiroplasma platyhelix PALS-1</name>
    <dbReference type="NCBI Taxonomy" id="1276218"/>
    <lineage>
        <taxon>Bacteria</taxon>
        <taxon>Bacillati</taxon>
        <taxon>Mycoplasmatota</taxon>
        <taxon>Mollicutes</taxon>
        <taxon>Entomoplasmatales</taxon>
        <taxon>Spiroplasmataceae</taxon>
        <taxon>Spiroplasma</taxon>
    </lineage>
</organism>
<evidence type="ECO:0000313" key="2">
    <source>
        <dbReference type="EMBL" id="NKE38747.1"/>
    </source>
</evidence>
<gene>
    <name evidence="2" type="ORF">HER12_03185</name>
</gene>
<keyword evidence="1" id="KW-0732">Signal</keyword>
<dbReference type="EMBL" id="JAAVVK010000002">
    <property type="protein sequence ID" value="NKE38747.1"/>
    <property type="molecule type" value="Genomic_DNA"/>
</dbReference>
<evidence type="ECO:0000256" key="1">
    <source>
        <dbReference type="SAM" id="SignalP"/>
    </source>
</evidence>
<dbReference type="AlphaFoldDB" id="A0A846U5L6"/>
<dbReference type="Proteomes" id="UP000584587">
    <property type="component" value="Unassembled WGS sequence"/>
</dbReference>
<feature type="signal peptide" evidence="1">
    <location>
        <begin position="1"/>
        <end position="22"/>
    </location>
</feature>
<evidence type="ECO:0000313" key="3">
    <source>
        <dbReference type="Proteomes" id="UP000584587"/>
    </source>
</evidence>
<proteinExistence type="predicted"/>
<protein>
    <submittedName>
        <fullName evidence="2">Uncharacterized protein</fullName>
    </submittedName>
</protein>
<feature type="chain" id="PRO_5032851098" evidence="1">
    <location>
        <begin position="23"/>
        <end position="181"/>
    </location>
</feature>
<keyword evidence="3" id="KW-1185">Reference proteome</keyword>